<dbReference type="SUPFAM" id="SSF52540">
    <property type="entry name" value="P-loop containing nucleoside triphosphate hydrolases"/>
    <property type="match status" value="1"/>
</dbReference>
<keyword evidence="3" id="KW-0547">Nucleotide-binding</keyword>
<organism evidence="6 7">
    <name type="scientific">Cricetibacter osteomyelitidis</name>
    <dbReference type="NCBI Taxonomy" id="1521931"/>
    <lineage>
        <taxon>Bacteria</taxon>
        <taxon>Pseudomonadati</taxon>
        <taxon>Pseudomonadota</taxon>
        <taxon>Gammaproteobacteria</taxon>
        <taxon>Pasteurellales</taxon>
        <taxon>Pasteurellaceae</taxon>
        <taxon>Cricetibacter</taxon>
    </lineage>
</organism>
<gene>
    <name evidence="6" type="ORF">EDC44_10542</name>
</gene>
<dbReference type="PROSITE" id="PS50893">
    <property type="entry name" value="ABC_TRANSPORTER_2"/>
    <property type="match status" value="1"/>
</dbReference>
<dbReference type="InterPro" id="IPR003439">
    <property type="entry name" value="ABC_transporter-like_ATP-bd"/>
</dbReference>
<sequence length="238" mass="26977">MNIVDIHQLTLVFDEQPLFSHLNFHLKQGEWTVLLGRSGVGKSTLLRTIAGLEQQAVSHGNIHIQAEHKIAWLAQQDSLYPWLSIVDNVQLEQHLTNTKTTASKAQAISLLQRVGLGEHLHKACYQLSGGQRQRVALARTLMQQADIILMDEPFSALDAVTRLQLQNLSCELLQGKTVMLVTHDPQEAIRLGNRLYILENQPVTVREVAHLPETCPHQLEQHQLWQLQNQLVQQLLED</sequence>
<dbReference type="InterPro" id="IPR017871">
    <property type="entry name" value="ABC_transporter-like_CS"/>
</dbReference>
<comment type="caution">
    <text evidence="6">The sequence shown here is derived from an EMBL/GenBank/DDBJ whole genome shotgun (WGS) entry which is preliminary data.</text>
</comment>
<evidence type="ECO:0000256" key="4">
    <source>
        <dbReference type="ARBA" id="ARBA00022840"/>
    </source>
</evidence>
<dbReference type="Pfam" id="PF00005">
    <property type="entry name" value="ABC_tran"/>
    <property type="match status" value="1"/>
</dbReference>
<protein>
    <submittedName>
        <fullName evidence="6">Putative hydroxymethylpyrimidine transport system ATP-binding protein</fullName>
    </submittedName>
</protein>
<evidence type="ECO:0000313" key="6">
    <source>
        <dbReference type="EMBL" id="TCP96221.1"/>
    </source>
</evidence>
<accession>A0A4R2T404</accession>
<dbReference type="InterPro" id="IPR027417">
    <property type="entry name" value="P-loop_NTPase"/>
</dbReference>
<keyword evidence="7" id="KW-1185">Reference proteome</keyword>
<reference evidence="6 7" key="1">
    <citation type="submission" date="2019-03" db="EMBL/GenBank/DDBJ databases">
        <title>Genomic Encyclopedia of Type Strains, Phase IV (KMG-IV): sequencing the most valuable type-strain genomes for metagenomic binning, comparative biology and taxonomic classification.</title>
        <authorList>
            <person name="Goeker M."/>
        </authorList>
    </citation>
    <scope>NUCLEOTIDE SEQUENCE [LARGE SCALE GENOMIC DNA]</scope>
    <source>
        <strain evidence="6 7">DSM 28404</strain>
    </source>
</reference>
<evidence type="ECO:0000256" key="2">
    <source>
        <dbReference type="ARBA" id="ARBA00022448"/>
    </source>
</evidence>
<dbReference type="EMBL" id="SLYB01000005">
    <property type="protein sequence ID" value="TCP96221.1"/>
    <property type="molecule type" value="Genomic_DNA"/>
</dbReference>
<dbReference type="Gene3D" id="3.40.50.300">
    <property type="entry name" value="P-loop containing nucleotide triphosphate hydrolases"/>
    <property type="match status" value="1"/>
</dbReference>
<evidence type="ECO:0000313" key="7">
    <source>
        <dbReference type="Proteomes" id="UP000295763"/>
    </source>
</evidence>
<feature type="domain" description="ABC transporter" evidence="5">
    <location>
        <begin position="1"/>
        <end position="225"/>
    </location>
</feature>
<dbReference type="Proteomes" id="UP000295763">
    <property type="component" value="Unassembled WGS sequence"/>
</dbReference>
<keyword evidence="2" id="KW-0813">Transport</keyword>
<dbReference type="GO" id="GO:0005524">
    <property type="term" value="F:ATP binding"/>
    <property type="evidence" value="ECO:0007669"/>
    <property type="project" value="UniProtKB-KW"/>
</dbReference>
<dbReference type="SMART" id="SM00382">
    <property type="entry name" value="AAA"/>
    <property type="match status" value="1"/>
</dbReference>
<dbReference type="RefSeq" id="WP_131975480.1">
    <property type="nucleotide sequence ID" value="NZ_SLYB01000005.1"/>
</dbReference>
<keyword evidence="4 6" id="KW-0067">ATP-binding</keyword>
<dbReference type="InterPro" id="IPR050166">
    <property type="entry name" value="ABC_transporter_ATP-bind"/>
</dbReference>
<evidence type="ECO:0000259" key="5">
    <source>
        <dbReference type="PROSITE" id="PS50893"/>
    </source>
</evidence>
<name>A0A4R2T404_9PAST</name>
<comment type="similarity">
    <text evidence="1">Belongs to the ABC transporter superfamily.</text>
</comment>
<dbReference type="PANTHER" id="PTHR42788">
    <property type="entry name" value="TAURINE IMPORT ATP-BINDING PROTEIN-RELATED"/>
    <property type="match status" value="1"/>
</dbReference>
<evidence type="ECO:0000256" key="3">
    <source>
        <dbReference type="ARBA" id="ARBA00022741"/>
    </source>
</evidence>
<dbReference type="GO" id="GO:0016887">
    <property type="term" value="F:ATP hydrolysis activity"/>
    <property type="evidence" value="ECO:0007669"/>
    <property type="project" value="InterPro"/>
</dbReference>
<dbReference type="OrthoDB" id="9802264at2"/>
<dbReference type="InterPro" id="IPR003593">
    <property type="entry name" value="AAA+_ATPase"/>
</dbReference>
<proteinExistence type="inferred from homology"/>
<dbReference type="PANTHER" id="PTHR42788:SF19">
    <property type="entry name" value="ALIPHATIC SULFONATES IMPORT ATP-BINDING PROTEIN SSUB 2"/>
    <property type="match status" value="1"/>
</dbReference>
<dbReference type="AlphaFoldDB" id="A0A4R2T404"/>
<evidence type="ECO:0000256" key="1">
    <source>
        <dbReference type="ARBA" id="ARBA00005417"/>
    </source>
</evidence>
<dbReference type="PROSITE" id="PS00211">
    <property type="entry name" value="ABC_TRANSPORTER_1"/>
    <property type="match status" value="1"/>
</dbReference>